<dbReference type="PANTHER" id="PTHR13696">
    <property type="entry name" value="P-LOOP CONTAINING NUCLEOSIDE TRIPHOSPHATE HYDROLASE"/>
    <property type="match status" value="1"/>
</dbReference>
<gene>
    <name evidence="4" type="ORF">BCETI_1000039</name>
</gene>
<dbReference type="Pfam" id="PF13614">
    <property type="entry name" value="AAA_31"/>
    <property type="match status" value="1"/>
</dbReference>
<dbReference type="PANTHER" id="PTHR13696:SF52">
    <property type="entry name" value="PARA FAMILY PROTEIN CT_582"/>
    <property type="match status" value="1"/>
</dbReference>
<sequence>MLSIRLRSYSKSAICAVKPIDISQIVFFGRASSSKATVMNKMSRIITIANQKGGVGKTTTAINLATALAAIGETVLIVDLDPQGNASTGLGIDRHNRPLSSYDVLTQASSVPEAAMQTDVPNLFIVPSTLDLLGIEMEIAQSADRTRRLRDALRFDSGVSERFTYVLVDCPPSLNLLTLNAMAAADSVLVPLQCEFFALEGLSQLLQTVDQVRSTINPELSIQGIVLTMFDSRNNLATQVVDDVRAFMGEKVYRTVIPRNVRVSEAPSHGKPAILYDLKCAGSQAYLQLASEVIQRERQLQAA</sequence>
<evidence type="ECO:0000256" key="1">
    <source>
        <dbReference type="ARBA" id="ARBA00057242"/>
    </source>
</evidence>
<evidence type="ECO:0000313" key="4">
    <source>
        <dbReference type="EMBL" id="EEH15138.1"/>
    </source>
</evidence>
<dbReference type="Gene3D" id="3.40.50.300">
    <property type="entry name" value="P-loop containing nucleotide triphosphate hydrolases"/>
    <property type="match status" value="1"/>
</dbReference>
<evidence type="ECO:0000256" key="2">
    <source>
        <dbReference type="ARBA" id="ARBA00074747"/>
    </source>
</evidence>
<evidence type="ECO:0000313" key="5">
    <source>
        <dbReference type="Proteomes" id="UP000003678"/>
    </source>
</evidence>
<dbReference type="AlphaFoldDB" id="C0G379"/>
<dbReference type="SUPFAM" id="SSF52540">
    <property type="entry name" value="P-loop containing nucleoside triphosphate hydrolases"/>
    <property type="match status" value="1"/>
</dbReference>
<dbReference type="CDD" id="cd02042">
    <property type="entry name" value="ParAB_family"/>
    <property type="match status" value="1"/>
</dbReference>
<protein>
    <recommendedName>
        <fullName evidence="2">Chromosome partitioning protein ParA</fullName>
    </recommendedName>
</protein>
<organism evidence="4 5">
    <name type="scientific">Brucella ceti str. Cudo</name>
    <dbReference type="NCBI Taxonomy" id="595497"/>
    <lineage>
        <taxon>Bacteria</taxon>
        <taxon>Pseudomonadati</taxon>
        <taxon>Pseudomonadota</taxon>
        <taxon>Alphaproteobacteria</taxon>
        <taxon>Hyphomicrobiales</taxon>
        <taxon>Brucellaceae</taxon>
        <taxon>Brucella/Ochrobactrum group</taxon>
        <taxon>Brucella</taxon>
    </lineage>
</organism>
<reference evidence="4 5" key="1">
    <citation type="submission" date="2009-03" db="EMBL/GenBank/DDBJ databases">
        <authorList>
            <person name="Setubal J.C."/>
            <person name="Boyle S."/>
            <person name="Crasta O.R."/>
            <person name="Gillespie J.J."/>
            <person name="Kenyon R.W."/>
            <person name="Lu J."/>
            <person name="Mane S."/>
            <person name="Nagrani S."/>
            <person name="Shallom J.M."/>
            <person name="Shallom S."/>
            <person name="Shukla M."/>
            <person name="Snyder E.E."/>
            <person name="Sobral B.W."/>
            <person name="Wattam A.R."/>
            <person name="Will R."/>
            <person name="Williams K."/>
            <person name="Yoo H."/>
            <person name="Bruce D.H."/>
            <person name="Detter C."/>
            <person name="Munk C."/>
            <person name="Brettin T.S."/>
            <person name="Ficht T."/>
        </authorList>
    </citation>
    <scope>NUCLEOTIDE SEQUENCE [LARGE SCALE GENOMIC DNA]</scope>
    <source>
        <strain evidence="4 5">Cudo</strain>
    </source>
</reference>
<comment type="caution">
    <text evidence="4">The sequence shown here is derived from an EMBL/GenBank/DDBJ whole genome shotgun (WGS) entry which is preliminary data.</text>
</comment>
<dbReference type="InterPro" id="IPR050678">
    <property type="entry name" value="DNA_Partitioning_ATPase"/>
</dbReference>
<name>C0G379_9HYPH</name>
<dbReference type="Proteomes" id="UP000003678">
    <property type="component" value="Unassembled WGS sequence"/>
</dbReference>
<proteinExistence type="predicted"/>
<feature type="domain" description="AAA" evidence="3">
    <location>
        <begin position="44"/>
        <end position="222"/>
    </location>
</feature>
<evidence type="ECO:0000259" key="3">
    <source>
        <dbReference type="Pfam" id="PF13614"/>
    </source>
</evidence>
<accession>C0G379</accession>
<dbReference type="InterPro" id="IPR027417">
    <property type="entry name" value="P-loop_NTPase"/>
</dbReference>
<comment type="function">
    <text evidence="1">Involved in chromosome partition. Localize to both poles of the predivisional cell following completion of DNA replication.</text>
</comment>
<dbReference type="InterPro" id="IPR025669">
    <property type="entry name" value="AAA_dom"/>
</dbReference>
<dbReference type="FunFam" id="3.40.50.300:FF:000285">
    <property type="entry name" value="Sporulation initiation inhibitor Soj"/>
    <property type="match status" value="1"/>
</dbReference>
<dbReference type="EMBL" id="ACJD01000001">
    <property type="protein sequence ID" value="EEH15138.1"/>
    <property type="molecule type" value="Genomic_DNA"/>
</dbReference>